<evidence type="ECO:0000256" key="5">
    <source>
        <dbReference type="ARBA" id="ARBA00022989"/>
    </source>
</evidence>
<feature type="transmembrane region" description="Helical" evidence="7">
    <location>
        <begin position="334"/>
        <end position="354"/>
    </location>
</feature>
<evidence type="ECO:0000256" key="2">
    <source>
        <dbReference type="ARBA" id="ARBA00022448"/>
    </source>
</evidence>
<feature type="transmembrane region" description="Helical" evidence="7">
    <location>
        <begin position="199"/>
        <end position="220"/>
    </location>
</feature>
<dbReference type="InterPro" id="IPR020846">
    <property type="entry name" value="MFS_dom"/>
</dbReference>
<dbReference type="Gene3D" id="1.20.1250.20">
    <property type="entry name" value="MFS general substrate transporter like domains"/>
    <property type="match status" value="2"/>
</dbReference>
<gene>
    <name evidence="9" type="ORF">LSP00402_LOCUS8867</name>
</gene>
<keyword evidence="6 7" id="KW-0472">Membrane</keyword>
<evidence type="ECO:0000256" key="1">
    <source>
        <dbReference type="ARBA" id="ARBA00004141"/>
    </source>
</evidence>
<feature type="transmembrane region" description="Helical" evidence="7">
    <location>
        <begin position="366"/>
        <end position="383"/>
    </location>
</feature>
<dbReference type="AlphaFoldDB" id="A0A7S2TNU4"/>
<feature type="domain" description="Major facilitator superfamily (MFS) profile" evidence="8">
    <location>
        <begin position="29"/>
        <end position="459"/>
    </location>
</feature>
<keyword evidence="4" id="KW-0769">Symport</keyword>
<dbReference type="EMBL" id="HBHP01014158">
    <property type="protein sequence ID" value="CAD9761827.1"/>
    <property type="molecule type" value="Transcribed_RNA"/>
</dbReference>
<protein>
    <recommendedName>
        <fullName evidence="8">Major facilitator superfamily (MFS) profile domain-containing protein</fullName>
    </recommendedName>
</protein>
<dbReference type="InterPro" id="IPR050382">
    <property type="entry name" value="MFS_Na/Anion_cotransporter"/>
</dbReference>
<feature type="transmembrane region" description="Helical" evidence="7">
    <location>
        <begin position="403"/>
        <end position="426"/>
    </location>
</feature>
<sequence>MAKNETKSGLVDGYHPLVVAPLEPKYPSRRVTGETSYFVGSVRFSVLLILFFCNTVMYLARINMSVAIVYMYRDDQEFEKSVVLSAFYWGYASSQILAGYLAARYGGRIVLLVSILGCGIGTCIIPLDTSMPMVVGMRALIGMCQGANYPSQMILLSGWIPWFERSRALSIISAGESLGTIVALFGGPYLVAHTKAWASIFWVTGLAAIAAFAMVFVVLFEGPEDMHSSGWLSSEEMRFIHSGRSIIIRPKSVPWGKFFRSVPYLSCICVHFCSDWGYLLILCYLPSYWRNVYQVNDSQMAFFSVLPCIGIPIVSILGATFADWLLSQKVSLLAVRKGMTALGLGAPALCFHLLSYCKPCKASCPAFWFALGVMVLGVSLRGFQTGGWASNYLDIGPSHVSHLFSIANSIGAVSGILAPLVTGAIISDSIMNWSYVFNTVAVLYLLGGLVFVSFAKAHVLFH</sequence>
<dbReference type="InterPro" id="IPR011701">
    <property type="entry name" value="MFS"/>
</dbReference>
<dbReference type="SUPFAM" id="SSF103473">
    <property type="entry name" value="MFS general substrate transporter"/>
    <property type="match status" value="1"/>
</dbReference>
<evidence type="ECO:0000256" key="4">
    <source>
        <dbReference type="ARBA" id="ARBA00022847"/>
    </source>
</evidence>
<dbReference type="PANTHER" id="PTHR11662:SF399">
    <property type="entry name" value="FI19708P1-RELATED"/>
    <property type="match status" value="1"/>
</dbReference>
<feature type="transmembrane region" description="Helical" evidence="7">
    <location>
        <begin position="433"/>
        <end position="455"/>
    </location>
</feature>
<feature type="transmembrane region" description="Helical" evidence="7">
    <location>
        <begin position="109"/>
        <end position="127"/>
    </location>
</feature>
<feature type="transmembrane region" description="Helical" evidence="7">
    <location>
        <begin position="301"/>
        <end position="322"/>
    </location>
</feature>
<organism evidence="9">
    <name type="scientific">Lotharella oceanica</name>
    <dbReference type="NCBI Taxonomy" id="641309"/>
    <lineage>
        <taxon>Eukaryota</taxon>
        <taxon>Sar</taxon>
        <taxon>Rhizaria</taxon>
        <taxon>Cercozoa</taxon>
        <taxon>Chlorarachniophyceae</taxon>
        <taxon>Lotharella</taxon>
    </lineage>
</organism>
<evidence type="ECO:0000256" key="7">
    <source>
        <dbReference type="SAM" id="Phobius"/>
    </source>
</evidence>
<keyword evidence="3 7" id="KW-0812">Transmembrane</keyword>
<comment type="subcellular location">
    <subcellularLocation>
        <location evidence="1">Membrane</location>
        <topology evidence="1">Multi-pass membrane protein</topology>
    </subcellularLocation>
</comment>
<dbReference type="PANTHER" id="PTHR11662">
    <property type="entry name" value="SOLUTE CARRIER FAMILY 17"/>
    <property type="match status" value="1"/>
</dbReference>
<keyword evidence="2" id="KW-0813">Transport</keyword>
<dbReference type="Pfam" id="PF07690">
    <property type="entry name" value="MFS_1"/>
    <property type="match status" value="1"/>
</dbReference>
<feature type="transmembrane region" description="Helical" evidence="7">
    <location>
        <begin position="168"/>
        <end position="192"/>
    </location>
</feature>
<evidence type="ECO:0000256" key="3">
    <source>
        <dbReference type="ARBA" id="ARBA00022692"/>
    </source>
</evidence>
<dbReference type="GO" id="GO:0016020">
    <property type="term" value="C:membrane"/>
    <property type="evidence" value="ECO:0007669"/>
    <property type="project" value="UniProtKB-SubCell"/>
</dbReference>
<proteinExistence type="predicted"/>
<dbReference type="PROSITE" id="PS50850">
    <property type="entry name" value="MFS"/>
    <property type="match status" value="1"/>
</dbReference>
<dbReference type="InterPro" id="IPR036259">
    <property type="entry name" value="MFS_trans_sf"/>
</dbReference>
<evidence type="ECO:0000256" key="6">
    <source>
        <dbReference type="ARBA" id="ARBA00023136"/>
    </source>
</evidence>
<evidence type="ECO:0000313" key="9">
    <source>
        <dbReference type="EMBL" id="CAD9761827.1"/>
    </source>
</evidence>
<evidence type="ECO:0000259" key="8">
    <source>
        <dbReference type="PROSITE" id="PS50850"/>
    </source>
</evidence>
<feature type="transmembrane region" description="Helical" evidence="7">
    <location>
        <begin position="81"/>
        <end position="103"/>
    </location>
</feature>
<feature type="transmembrane region" description="Helical" evidence="7">
    <location>
        <begin position="37"/>
        <end position="60"/>
    </location>
</feature>
<keyword evidence="5 7" id="KW-1133">Transmembrane helix</keyword>
<dbReference type="FunFam" id="1.20.1250.20:FF:000003">
    <property type="entry name" value="Solute carrier family 17 member 3"/>
    <property type="match status" value="1"/>
</dbReference>
<reference evidence="9" key="1">
    <citation type="submission" date="2021-01" db="EMBL/GenBank/DDBJ databases">
        <authorList>
            <person name="Corre E."/>
            <person name="Pelletier E."/>
            <person name="Niang G."/>
            <person name="Scheremetjew M."/>
            <person name="Finn R."/>
            <person name="Kale V."/>
            <person name="Holt S."/>
            <person name="Cochrane G."/>
            <person name="Meng A."/>
            <person name="Brown T."/>
            <person name="Cohen L."/>
        </authorList>
    </citation>
    <scope>NUCLEOTIDE SEQUENCE</scope>
    <source>
        <strain evidence="9">CCMP622</strain>
    </source>
</reference>
<feature type="transmembrane region" description="Helical" evidence="7">
    <location>
        <begin position="262"/>
        <end position="289"/>
    </location>
</feature>
<accession>A0A7S2TNU4</accession>
<dbReference type="GO" id="GO:0015293">
    <property type="term" value="F:symporter activity"/>
    <property type="evidence" value="ECO:0007669"/>
    <property type="project" value="UniProtKB-KW"/>
</dbReference>
<name>A0A7S2TNU4_9EUKA</name>